<name>A0A194VVT3_CYTMA</name>
<keyword evidence="3" id="KW-1185">Reference proteome</keyword>
<feature type="domain" description="Heterokaryon incompatibility" evidence="1">
    <location>
        <begin position="30"/>
        <end position="129"/>
    </location>
</feature>
<organism evidence="2 3">
    <name type="scientific">Cytospora mali</name>
    <name type="common">Apple Valsa canker fungus</name>
    <name type="synonym">Valsa mali</name>
    <dbReference type="NCBI Taxonomy" id="578113"/>
    <lineage>
        <taxon>Eukaryota</taxon>
        <taxon>Fungi</taxon>
        <taxon>Dikarya</taxon>
        <taxon>Ascomycota</taxon>
        <taxon>Pezizomycotina</taxon>
        <taxon>Sordariomycetes</taxon>
        <taxon>Sordariomycetidae</taxon>
        <taxon>Diaporthales</taxon>
        <taxon>Cytosporaceae</taxon>
        <taxon>Cytospora</taxon>
    </lineage>
</organism>
<evidence type="ECO:0000313" key="3">
    <source>
        <dbReference type="Proteomes" id="UP000078559"/>
    </source>
</evidence>
<dbReference type="PANTHER" id="PTHR10622">
    <property type="entry name" value="HET DOMAIN-CONTAINING PROTEIN"/>
    <property type="match status" value="1"/>
</dbReference>
<proteinExistence type="predicted"/>
<protein>
    <submittedName>
        <fullName evidence="2">Vegetative incompatibility protein HET-E-1</fullName>
    </submittedName>
</protein>
<dbReference type="OrthoDB" id="674604at2759"/>
<accession>A0A194VVT3</accession>
<sequence>MRLLEVDTLRFKVIHDPRQPIRVGGSVDRYAILSHTWDDGQELSYQDWQVWQQKGPGYQEMERRSGFHKIMDTCRKAKEMGYSLVWIDTICIDKSSSAELSEAINSMFAFYTHASVCLALLSDVENADGDEGFMNSRWFTRGWTLQELLAPDDVRFFDRGWLELGSKLSLEHRHLISRVTSIPEIFLLKNAPLSLASVAERLSWAARRNTTRTEDSSYCLLGIFDITMPLLYDASLEETSPQQQETFKGALFFLRKTNVKITRLVQVLVGIRETAMGSTKLQLSICRKTIAGGGNAEANEISALCAKLEGKTPDANDIQRCFWTKDPDCEHKPSTDHTSDVQPDNVLVHAWHRTYNAAISRPIKELTHTADLEEEKGIKPLHVFIWEEMGSRSLKRETSDLGREELNADI</sequence>
<dbReference type="EMBL" id="CM003101">
    <property type="protein sequence ID" value="KUI68341.1"/>
    <property type="molecule type" value="Genomic_DNA"/>
</dbReference>
<evidence type="ECO:0000313" key="2">
    <source>
        <dbReference type="EMBL" id="KUI68341.1"/>
    </source>
</evidence>
<dbReference type="InterPro" id="IPR010730">
    <property type="entry name" value="HET"/>
</dbReference>
<dbReference type="AlphaFoldDB" id="A0A194VVT3"/>
<dbReference type="Proteomes" id="UP000078559">
    <property type="component" value="Chromosome 4"/>
</dbReference>
<dbReference type="PANTHER" id="PTHR10622:SF10">
    <property type="entry name" value="HET DOMAIN-CONTAINING PROTEIN"/>
    <property type="match status" value="1"/>
</dbReference>
<reference evidence="2" key="1">
    <citation type="submission" date="2014-12" db="EMBL/GenBank/DDBJ databases">
        <title>Genome Sequence of Valsa Canker Pathogens Uncovers a Specific Adaption of Colonization on Woody Bark.</title>
        <authorList>
            <person name="Yin Z."/>
            <person name="Liu H."/>
            <person name="Gao X."/>
            <person name="Li Z."/>
            <person name="Song N."/>
            <person name="Ke X."/>
            <person name="Dai Q."/>
            <person name="Wu Y."/>
            <person name="Sun Y."/>
            <person name="Xu J.-R."/>
            <person name="Kang Z.K."/>
            <person name="Wang L."/>
            <person name="Huang L."/>
        </authorList>
    </citation>
    <scope>NUCLEOTIDE SEQUENCE [LARGE SCALE GENOMIC DNA]</scope>
    <source>
        <strain evidence="2">03-8</strain>
    </source>
</reference>
<dbReference type="Pfam" id="PF06985">
    <property type="entry name" value="HET"/>
    <property type="match status" value="1"/>
</dbReference>
<evidence type="ECO:0000259" key="1">
    <source>
        <dbReference type="Pfam" id="PF06985"/>
    </source>
</evidence>
<gene>
    <name evidence="2" type="ORF">VM1G_04598</name>
</gene>